<evidence type="ECO:0000256" key="11">
    <source>
        <dbReference type="PIRSR" id="PIRSR601580-3"/>
    </source>
</evidence>
<feature type="chain" id="PRO_5040534896" evidence="12">
    <location>
        <begin position="22"/>
        <end position="532"/>
    </location>
</feature>
<evidence type="ECO:0000313" key="14">
    <source>
        <dbReference type="EMBL" id="CAG8603985.1"/>
    </source>
</evidence>
<feature type="compositionally biased region" description="Acidic residues" evidence="13">
    <location>
        <begin position="221"/>
        <end position="230"/>
    </location>
</feature>
<feature type="signal peptide" evidence="12">
    <location>
        <begin position="1"/>
        <end position="21"/>
    </location>
</feature>
<gene>
    <name evidence="14" type="ORF">DERYTH_LOCUS7790</name>
</gene>
<dbReference type="PRINTS" id="PR00626">
    <property type="entry name" value="CALRETICULIN"/>
</dbReference>
<organism evidence="14 15">
    <name type="scientific">Dentiscutata erythropus</name>
    <dbReference type="NCBI Taxonomy" id="1348616"/>
    <lineage>
        <taxon>Eukaryota</taxon>
        <taxon>Fungi</taxon>
        <taxon>Fungi incertae sedis</taxon>
        <taxon>Mucoromycota</taxon>
        <taxon>Glomeromycotina</taxon>
        <taxon>Glomeromycetes</taxon>
        <taxon>Diversisporales</taxon>
        <taxon>Gigasporaceae</taxon>
        <taxon>Dentiscutata</taxon>
    </lineage>
</organism>
<evidence type="ECO:0000256" key="4">
    <source>
        <dbReference type="ARBA" id="ARBA00022729"/>
    </source>
</evidence>
<feature type="region of interest" description="Disordered" evidence="13">
    <location>
        <begin position="398"/>
        <end position="437"/>
    </location>
</feature>
<keyword evidence="4 12" id="KW-0732">Signal</keyword>
<dbReference type="PANTHER" id="PTHR11073:SF2">
    <property type="entry name" value="CALRETICULIN"/>
    <property type="match status" value="1"/>
</dbReference>
<keyword evidence="7 12" id="KW-0256">Endoplasmic reticulum</keyword>
<dbReference type="GO" id="GO:0030246">
    <property type="term" value="F:carbohydrate binding"/>
    <property type="evidence" value="ECO:0007669"/>
    <property type="project" value="UniProtKB-KW"/>
</dbReference>
<reference evidence="14" key="1">
    <citation type="submission" date="2021-06" db="EMBL/GenBank/DDBJ databases">
        <authorList>
            <person name="Kallberg Y."/>
            <person name="Tangrot J."/>
            <person name="Rosling A."/>
        </authorList>
    </citation>
    <scope>NUCLEOTIDE SEQUENCE</scope>
    <source>
        <strain evidence="14">MA453B</strain>
    </source>
</reference>
<keyword evidence="11" id="KW-1015">Disulfide bond</keyword>
<keyword evidence="10 12" id="KW-0143">Chaperone</keyword>
<dbReference type="AlphaFoldDB" id="A0A9N9CKX3"/>
<accession>A0A9N9CKX3</accession>
<dbReference type="PROSITE" id="PS00804">
    <property type="entry name" value="CALRETICULIN_2"/>
    <property type="match status" value="1"/>
</dbReference>
<evidence type="ECO:0000256" key="13">
    <source>
        <dbReference type="SAM" id="MobiDB-lite"/>
    </source>
</evidence>
<comment type="similarity">
    <text evidence="2 12">Belongs to the calreticulin family.</text>
</comment>
<sequence length="532" mass="61723">MRRSAIFFVLGLLTLSTLTSADIYLKETFSDNDWEKRWVHSKHKEDLGKFTVTAGEFHADKIESRGLQTSEDARYYAISTKFDKIIDNTDKDLVVQFSVKHEQNIDCGGGYVKLLPPEFDALNFEGESLYNIMFGPDICGMNRKVHLIFNRKGTKENKEMKKSIKCPSDQVTHLYTLIVKPNHTYKILIDNEEAASGTLEDDFDLLPPREIIDKTAKKPDDWEDLAEIPDPDDRKPEDWVDSPATIPDPDAKKPNDWDDEMDGDWEPPHISNPAYKGEWQPKMIPNPKYKGEWKEPMIPNPDYVPEPNLHAYNTAFIGFDLWQVRSGTIFDNILITDDVETAEKFANETYVKFRDAELEAKRKLDELEKQEAGGDATDKKVDDDDIIDLDVKLGDDGEVKVTKPEKDEEVKDEKAEKEKEKVKDEKEKEVKAEKEKEKVKDEKAEKEKVKYEKVKEVKVEKEKEKVKDEKAKEVKIEEVKEKKEEVKKEDVKETKDEKDAMDKLLDDFEEEFGVLPKRKKEEGYKLPTRDEF</sequence>
<evidence type="ECO:0000256" key="1">
    <source>
        <dbReference type="ARBA" id="ARBA00004319"/>
    </source>
</evidence>
<dbReference type="InterPro" id="IPR001580">
    <property type="entry name" value="Calret/calnex"/>
</dbReference>
<dbReference type="PANTHER" id="PTHR11073">
    <property type="entry name" value="CALRETICULIN AND CALNEXIN"/>
    <property type="match status" value="1"/>
</dbReference>
<evidence type="ECO:0000256" key="5">
    <source>
        <dbReference type="ARBA" id="ARBA00022734"/>
    </source>
</evidence>
<feature type="disulfide bond" evidence="11">
    <location>
        <begin position="107"/>
        <end position="139"/>
    </location>
</feature>
<evidence type="ECO:0000256" key="10">
    <source>
        <dbReference type="ARBA" id="ARBA00023186"/>
    </source>
</evidence>
<dbReference type="FunFam" id="2.60.120.200:FF:000018">
    <property type="entry name" value="Calreticulin 1b"/>
    <property type="match status" value="1"/>
</dbReference>
<protein>
    <submittedName>
        <fullName evidence="14">27394_t:CDS:1</fullName>
    </submittedName>
</protein>
<evidence type="ECO:0000256" key="3">
    <source>
        <dbReference type="ARBA" id="ARBA00022723"/>
    </source>
</evidence>
<dbReference type="SUPFAM" id="SSF49899">
    <property type="entry name" value="Concanavalin A-like lectins/glucanases"/>
    <property type="match status" value="1"/>
</dbReference>
<feature type="region of interest" description="Disordered" evidence="13">
    <location>
        <begin position="214"/>
        <end position="261"/>
    </location>
</feature>
<dbReference type="FunFam" id="2.10.250.10:FF:000002">
    <property type="entry name" value="Calreticulin"/>
    <property type="match status" value="1"/>
</dbReference>
<evidence type="ECO:0000256" key="8">
    <source>
        <dbReference type="ARBA" id="ARBA00022833"/>
    </source>
</evidence>
<keyword evidence="8" id="KW-0862">Zinc</keyword>
<dbReference type="GO" id="GO:0051082">
    <property type="term" value="F:unfolded protein binding"/>
    <property type="evidence" value="ECO:0007669"/>
    <property type="project" value="InterPro"/>
</dbReference>
<keyword evidence="6" id="KW-0677">Repeat</keyword>
<keyword evidence="3" id="KW-0479">Metal-binding</keyword>
<keyword evidence="15" id="KW-1185">Reference proteome</keyword>
<evidence type="ECO:0000313" key="15">
    <source>
        <dbReference type="Proteomes" id="UP000789405"/>
    </source>
</evidence>
<dbReference type="GO" id="GO:0005789">
    <property type="term" value="C:endoplasmic reticulum membrane"/>
    <property type="evidence" value="ECO:0007669"/>
    <property type="project" value="TreeGrafter"/>
</dbReference>
<dbReference type="InterPro" id="IPR013320">
    <property type="entry name" value="ConA-like_dom_sf"/>
</dbReference>
<comment type="subcellular location">
    <subcellularLocation>
        <location evidence="1">Endoplasmic reticulum lumen</location>
    </subcellularLocation>
</comment>
<dbReference type="InterPro" id="IPR018124">
    <property type="entry name" value="Calret/calnex_CS"/>
</dbReference>
<dbReference type="EMBL" id="CAJVPY010003865">
    <property type="protein sequence ID" value="CAG8603985.1"/>
    <property type="molecule type" value="Genomic_DNA"/>
</dbReference>
<dbReference type="Gene3D" id="2.60.120.200">
    <property type="match status" value="1"/>
</dbReference>
<evidence type="ECO:0000256" key="12">
    <source>
        <dbReference type="RuleBase" id="RU362126"/>
    </source>
</evidence>
<dbReference type="GO" id="GO:0036503">
    <property type="term" value="P:ERAD pathway"/>
    <property type="evidence" value="ECO:0007669"/>
    <property type="project" value="TreeGrafter"/>
</dbReference>
<evidence type="ECO:0000256" key="6">
    <source>
        <dbReference type="ARBA" id="ARBA00022737"/>
    </source>
</evidence>
<dbReference type="SUPFAM" id="SSF63887">
    <property type="entry name" value="P-domain of calnexin/calreticulin"/>
    <property type="match status" value="1"/>
</dbReference>
<keyword evidence="5" id="KW-0430">Lectin</keyword>
<dbReference type="Pfam" id="PF00262">
    <property type="entry name" value="Calreticulin"/>
    <property type="match status" value="2"/>
</dbReference>
<dbReference type="InterPro" id="IPR009033">
    <property type="entry name" value="Calreticulin/calnexin_P_dom_sf"/>
</dbReference>
<dbReference type="Proteomes" id="UP000789405">
    <property type="component" value="Unassembled WGS sequence"/>
</dbReference>
<dbReference type="GO" id="GO:0005788">
    <property type="term" value="C:endoplasmic reticulum lumen"/>
    <property type="evidence" value="ECO:0007669"/>
    <property type="project" value="UniProtKB-SubCell"/>
</dbReference>
<proteinExistence type="inferred from homology"/>
<dbReference type="Gene3D" id="2.10.250.10">
    <property type="entry name" value="Calreticulin/calnexin, P domain"/>
    <property type="match status" value="1"/>
</dbReference>
<dbReference type="GO" id="GO:0005509">
    <property type="term" value="F:calcium ion binding"/>
    <property type="evidence" value="ECO:0007669"/>
    <property type="project" value="InterPro"/>
</dbReference>
<dbReference type="GO" id="GO:0006457">
    <property type="term" value="P:protein folding"/>
    <property type="evidence" value="ECO:0007669"/>
    <property type="project" value="InterPro"/>
</dbReference>
<dbReference type="PROSITE" id="PS00803">
    <property type="entry name" value="CALRETICULIN_1"/>
    <property type="match status" value="1"/>
</dbReference>
<evidence type="ECO:0000256" key="9">
    <source>
        <dbReference type="ARBA" id="ARBA00022837"/>
    </source>
</evidence>
<evidence type="ECO:0000256" key="7">
    <source>
        <dbReference type="ARBA" id="ARBA00022824"/>
    </source>
</evidence>
<name>A0A9N9CKX3_9GLOM</name>
<keyword evidence="9" id="KW-0106">Calcium</keyword>
<evidence type="ECO:0000256" key="2">
    <source>
        <dbReference type="ARBA" id="ARBA00010983"/>
    </source>
</evidence>
<comment type="caution">
    <text evidence="14">The sequence shown here is derived from an EMBL/GenBank/DDBJ whole genome shotgun (WGS) entry which is preliminary data.</text>
</comment>
<dbReference type="OrthoDB" id="1938156at2759"/>